<dbReference type="GO" id="GO:0006310">
    <property type="term" value="P:DNA recombination"/>
    <property type="evidence" value="ECO:0007669"/>
    <property type="project" value="UniProtKB-KW"/>
</dbReference>
<evidence type="ECO:0000256" key="2">
    <source>
        <dbReference type="ARBA" id="ARBA00008857"/>
    </source>
</evidence>
<dbReference type="PANTHER" id="PTHR30349">
    <property type="entry name" value="PHAGE INTEGRASE-RELATED"/>
    <property type="match status" value="1"/>
</dbReference>
<reference evidence="9 10" key="1">
    <citation type="submission" date="2019-07" db="EMBL/GenBank/DDBJ databases">
        <title>Genomic Encyclopedia of Type Strains, Phase I: the one thousand microbial genomes (KMG-I) project.</title>
        <authorList>
            <person name="Kyrpides N."/>
        </authorList>
    </citation>
    <scope>NUCLEOTIDE SEQUENCE [LARGE SCALE GENOMIC DNA]</scope>
    <source>
        <strain evidence="9 10">DSM 6562</strain>
    </source>
</reference>
<dbReference type="GO" id="GO:0015074">
    <property type="term" value="P:DNA integration"/>
    <property type="evidence" value="ECO:0007669"/>
    <property type="project" value="UniProtKB-KW"/>
</dbReference>
<keyword evidence="4 6" id="KW-0238">DNA-binding</keyword>
<organism evidence="9 10">
    <name type="scientific">Desulfallas thermosapovorans DSM 6562</name>
    <dbReference type="NCBI Taxonomy" id="1121431"/>
    <lineage>
        <taxon>Bacteria</taxon>
        <taxon>Bacillati</taxon>
        <taxon>Bacillota</taxon>
        <taxon>Clostridia</taxon>
        <taxon>Eubacteriales</taxon>
        <taxon>Desulfallaceae</taxon>
        <taxon>Desulfallas</taxon>
    </lineage>
</organism>
<dbReference type="CDD" id="cd00397">
    <property type="entry name" value="DNA_BRE_C"/>
    <property type="match status" value="1"/>
</dbReference>
<comment type="function">
    <text evidence="1">Site-specific tyrosine recombinase, which acts by catalyzing the cutting and rejoining of the recombining DNA molecules.</text>
</comment>
<dbReference type="Gene3D" id="1.10.150.130">
    <property type="match status" value="1"/>
</dbReference>
<evidence type="ECO:0000256" key="3">
    <source>
        <dbReference type="ARBA" id="ARBA00022908"/>
    </source>
</evidence>
<dbReference type="AlphaFoldDB" id="A0A5S4ZMT7"/>
<protein>
    <submittedName>
        <fullName evidence="9">Integrase/recombinase XerD</fullName>
    </submittedName>
</protein>
<evidence type="ECO:0000313" key="9">
    <source>
        <dbReference type="EMBL" id="TYO93244.1"/>
    </source>
</evidence>
<dbReference type="Pfam" id="PF00589">
    <property type="entry name" value="Phage_integrase"/>
    <property type="match status" value="1"/>
</dbReference>
<gene>
    <name evidence="9" type="ORF">LX24_02773</name>
</gene>
<comment type="caution">
    <text evidence="9">The sequence shown here is derived from an EMBL/GenBank/DDBJ whole genome shotgun (WGS) entry which is preliminary data.</text>
</comment>
<dbReference type="EMBL" id="VNHM01000021">
    <property type="protein sequence ID" value="TYO93244.1"/>
    <property type="molecule type" value="Genomic_DNA"/>
</dbReference>
<keyword evidence="5" id="KW-0233">DNA recombination</keyword>
<keyword evidence="3" id="KW-0229">DNA integration</keyword>
<dbReference type="Gene3D" id="1.10.443.10">
    <property type="entry name" value="Intergrase catalytic core"/>
    <property type="match status" value="1"/>
</dbReference>
<dbReference type="PROSITE" id="PS51898">
    <property type="entry name" value="TYR_RECOMBINASE"/>
    <property type="match status" value="1"/>
</dbReference>
<feature type="domain" description="Tyr recombinase" evidence="7">
    <location>
        <begin position="109"/>
        <end position="279"/>
    </location>
</feature>
<evidence type="ECO:0000259" key="7">
    <source>
        <dbReference type="PROSITE" id="PS51898"/>
    </source>
</evidence>
<dbReference type="SUPFAM" id="SSF56349">
    <property type="entry name" value="DNA breaking-rejoining enzymes"/>
    <property type="match status" value="1"/>
</dbReference>
<evidence type="ECO:0000256" key="5">
    <source>
        <dbReference type="ARBA" id="ARBA00023172"/>
    </source>
</evidence>
<name>A0A5S4ZMT7_9FIRM</name>
<dbReference type="Pfam" id="PF02899">
    <property type="entry name" value="Phage_int_SAM_1"/>
    <property type="match status" value="1"/>
</dbReference>
<dbReference type="InterPro" id="IPR004107">
    <property type="entry name" value="Integrase_SAM-like_N"/>
</dbReference>
<dbReference type="InterPro" id="IPR050090">
    <property type="entry name" value="Tyrosine_recombinase_XerCD"/>
</dbReference>
<evidence type="ECO:0000256" key="1">
    <source>
        <dbReference type="ARBA" id="ARBA00003283"/>
    </source>
</evidence>
<dbReference type="Proteomes" id="UP000323166">
    <property type="component" value="Unassembled WGS sequence"/>
</dbReference>
<dbReference type="PROSITE" id="PS51900">
    <property type="entry name" value="CB"/>
    <property type="match status" value="1"/>
</dbReference>
<accession>A0A5S4ZMT7</accession>
<dbReference type="InterPro" id="IPR011010">
    <property type="entry name" value="DNA_brk_join_enz"/>
</dbReference>
<evidence type="ECO:0000256" key="6">
    <source>
        <dbReference type="PROSITE-ProRule" id="PRU01248"/>
    </source>
</evidence>
<dbReference type="InterPro" id="IPR013762">
    <property type="entry name" value="Integrase-like_cat_sf"/>
</dbReference>
<comment type="similarity">
    <text evidence="2">Belongs to the 'phage' integrase family.</text>
</comment>
<dbReference type="GO" id="GO:0003677">
    <property type="term" value="F:DNA binding"/>
    <property type="evidence" value="ECO:0007669"/>
    <property type="project" value="UniProtKB-UniRule"/>
</dbReference>
<evidence type="ECO:0000313" key="10">
    <source>
        <dbReference type="Proteomes" id="UP000323166"/>
    </source>
</evidence>
<sequence length="306" mass="34919">MQSKLRELIKEYLIDFKMRGNSEVTVKGYAYNLSRFVNFADKNNINFLALNPTHARLYRNSLVEAGLKPRSVNKAVSVLKGFYDFLIEEGKIAGNPINTRRLRVKEGQALPKFMTTAELELLDNWLSTIPETIALGFRTMLATGMRTSEVVAMKCNDLIRLDNGGYIIRVRHGKGNKERYVPVMDAEVARKLAEIQKERTGEASLIDVTPIQYRNWSYKCKKQIGVHFYPHRCRHTVGTQLLQKGVAIDKVQEVLGHENISTTRRYAKTAPEAVLELAAKADQVKETNGIYCCLMNEIFLEKKQEF</sequence>
<feature type="domain" description="Core-binding (CB)" evidence="8">
    <location>
        <begin position="3"/>
        <end position="87"/>
    </location>
</feature>
<proteinExistence type="inferred from homology"/>
<dbReference type="InterPro" id="IPR044068">
    <property type="entry name" value="CB"/>
</dbReference>
<dbReference type="InterPro" id="IPR010998">
    <property type="entry name" value="Integrase_recombinase_N"/>
</dbReference>
<dbReference type="PANTHER" id="PTHR30349:SF41">
    <property type="entry name" value="INTEGRASE_RECOMBINASE PROTEIN MJ0367-RELATED"/>
    <property type="match status" value="1"/>
</dbReference>
<keyword evidence="10" id="KW-1185">Reference proteome</keyword>
<dbReference type="RefSeq" id="WP_166512705.1">
    <property type="nucleotide sequence ID" value="NZ_VNHM01000021.1"/>
</dbReference>
<evidence type="ECO:0000259" key="8">
    <source>
        <dbReference type="PROSITE" id="PS51900"/>
    </source>
</evidence>
<dbReference type="InterPro" id="IPR002104">
    <property type="entry name" value="Integrase_catalytic"/>
</dbReference>
<evidence type="ECO:0000256" key="4">
    <source>
        <dbReference type="ARBA" id="ARBA00023125"/>
    </source>
</evidence>